<reference evidence="10" key="1">
    <citation type="submission" date="2020-05" db="EMBL/GenBank/DDBJ databases">
        <authorList>
            <person name="Chiriac C."/>
            <person name="Salcher M."/>
            <person name="Ghai R."/>
            <person name="Kavagutti S V."/>
        </authorList>
    </citation>
    <scope>NUCLEOTIDE SEQUENCE</scope>
</reference>
<dbReference type="Pfam" id="PF01281">
    <property type="entry name" value="Ribosomal_L9_N"/>
    <property type="match status" value="1"/>
</dbReference>
<dbReference type="GO" id="GO:0019843">
    <property type="term" value="F:rRNA binding"/>
    <property type="evidence" value="ECO:0007669"/>
    <property type="project" value="UniProtKB-KW"/>
</dbReference>
<evidence type="ECO:0000313" key="10">
    <source>
        <dbReference type="EMBL" id="CAB4660715.1"/>
    </source>
</evidence>
<protein>
    <submittedName>
        <fullName evidence="10">Unannotated protein</fullName>
    </submittedName>
</protein>
<name>A0A6J6LK24_9ZZZZ</name>
<dbReference type="EMBL" id="CAFBQV010000007">
    <property type="protein sequence ID" value="CAB5058529.1"/>
    <property type="molecule type" value="Genomic_DNA"/>
</dbReference>
<dbReference type="InterPro" id="IPR020069">
    <property type="entry name" value="Ribosomal_bL9_C"/>
</dbReference>
<dbReference type="Gene3D" id="3.10.430.100">
    <property type="entry name" value="Ribosomal protein L9, C-terminal domain"/>
    <property type="match status" value="1"/>
</dbReference>
<dbReference type="InterPro" id="IPR020594">
    <property type="entry name" value="Ribosomal_bL9_bac/chp"/>
</dbReference>
<dbReference type="SUPFAM" id="SSF55653">
    <property type="entry name" value="Ribosomal protein L9 C-domain"/>
    <property type="match status" value="1"/>
</dbReference>
<dbReference type="Pfam" id="PF03948">
    <property type="entry name" value="Ribosomal_L9_C"/>
    <property type="match status" value="1"/>
</dbReference>
<evidence type="ECO:0000256" key="4">
    <source>
        <dbReference type="ARBA" id="ARBA00022980"/>
    </source>
</evidence>
<dbReference type="GO" id="GO:0005840">
    <property type="term" value="C:ribosome"/>
    <property type="evidence" value="ECO:0007669"/>
    <property type="project" value="UniProtKB-KW"/>
</dbReference>
<accession>A0A6J6LK24</accession>
<dbReference type="SUPFAM" id="SSF55658">
    <property type="entry name" value="L9 N-domain-like"/>
    <property type="match status" value="1"/>
</dbReference>
<evidence type="ECO:0000259" key="6">
    <source>
        <dbReference type="Pfam" id="PF01281"/>
    </source>
</evidence>
<gene>
    <name evidence="8" type="ORF">UFOPK1353_00023</name>
    <name evidence="9" type="ORF">UFOPK1826_00186</name>
    <name evidence="10" type="ORF">UFOPK2292_00243</name>
    <name evidence="11" type="ORF">UFOPK3026_00672</name>
    <name evidence="12" type="ORF">UFOPK4020_00096</name>
    <name evidence="13" type="ORF">UFOPK4345_00104</name>
</gene>
<dbReference type="InterPro" id="IPR020070">
    <property type="entry name" value="Ribosomal_bL9_N"/>
</dbReference>
<evidence type="ECO:0000313" key="8">
    <source>
        <dbReference type="EMBL" id="CAB4529479.1"/>
    </source>
</evidence>
<dbReference type="EMBL" id="CAEZUN010000014">
    <property type="protein sequence ID" value="CAB4593338.1"/>
    <property type="molecule type" value="Genomic_DNA"/>
</dbReference>
<dbReference type="GO" id="GO:0003735">
    <property type="term" value="F:structural constituent of ribosome"/>
    <property type="evidence" value="ECO:0007669"/>
    <property type="project" value="InterPro"/>
</dbReference>
<dbReference type="PANTHER" id="PTHR21368">
    <property type="entry name" value="50S RIBOSOMAL PROTEIN L9"/>
    <property type="match status" value="1"/>
</dbReference>
<keyword evidence="4" id="KW-0689">Ribosomal protein</keyword>
<dbReference type="EMBL" id="CAEZSE010000002">
    <property type="protein sequence ID" value="CAB4529479.1"/>
    <property type="molecule type" value="Genomic_DNA"/>
</dbReference>
<evidence type="ECO:0000256" key="2">
    <source>
        <dbReference type="ARBA" id="ARBA00022730"/>
    </source>
</evidence>
<sequence length="148" mass="15868">MKILLRSDVKGVGRRGDIVNVSAGHARNFLLPKDLAVVANDGTVAQAEVMRKAQELKAATDRESARSLASSLSTKVITISAKAGNEGRLFGSITSTEIVKAIFDQTGATIDRKQVQLEAPLRQLGEHVVVLELFAEVLTNMSVNIVSK</sequence>
<dbReference type="Gene3D" id="3.40.5.10">
    <property type="entry name" value="Ribosomal protein L9, N-terminal domain"/>
    <property type="match status" value="1"/>
</dbReference>
<dbReference type="InterPro" id="IPR036791">
    <property type="entry name" value="Ribosomal_bL9_C_sf"/>
</dbReference>
<evidence type="ECO:0000313" key="11">
    <source>
        <dbReference type="EMBL" id="CAB4803299.1"/>
    </source>
</evidence>
<evidence type="ECO:0000256" key="1">
    <source>
        <dbReference type="ARBA" id="ARBA00010605"/>
    </source>
</evidence>
<evidence type="ECO:0000259" key="7">
    <source>
        <dbReference type="Pfam" id="PF03948"/>
    </source>
</evidence>
<dbReference type="EMBL" id="CAFBOV010000010">
    <property type="protein sequence ID" value="CAB4987817.1"/>
    <property type="molecule type" value="Genomic_DNA"/>
</dbReference>
<dbReference type="InterPro" id="IPR036935">
    <property type="entry name" value="Ribosomal_bL9_N_sf"/>
</dbReference>
<organism evidence="10">
    <name type="scientific">freshwater metagenome</name>
    <dbReference type="NCBI Taxonomy" id="449393"/>
    <lineage>
        <taxon>unclassified sequences</taxon>
        <taxon>metagenomes</taxon>
        <taxon>ecological metagenomes</taxon>
    </lineage>
</organism>
<feature type="domain" description="Ribosomal protein L9" evidence="6">
    <location>
        <begin position="1"/>
        <end position="46"/>
    </location>
</feature>
<dbReference type="InterPro" id="IPR000244">
    <property type="entry name" value="Ribosomal_bL9"/>
</dbReference>
<keyword evidence="2" id="KW-0699">rRNA-binding</keyword>
<dbReference type="GO" id="GO:0006412">
    <property type="term" value="P:translation"/>
    <property type="evidence" value="ECO:0007669"/>
    <property type="project" value="InterPro"/>
</dbReference>
<dbReference type="HAMAP" id="MF_00503">
    <property type="entry name" value="Ribosomal_bL9"/>
    <property type="match status" value="1"/>
</dbReference>
<dbReference type="AlphaFoldDB" id="A0A6J6LK24"/>
<evidence type="ECO:0000313" key="9">
    <source>
        <dbReference type="EMBL" id="CAB4593338.1"/>
    </source>
</evidence>
<evidence type="ECO:0000313" key="13">
    <source>
        <dbReference type="EMBL" id="CAB5058529.1"/>
    </source>
</evidence>
<feature type="domain" description="Large ribosomal subunit protein bL9 C-terminal" evidence="7">
    <location>
        <begin position="64"/>
        <end position="146"/>
    </location>
</feature>
<dbReference type="GO" id="GO:1990904">
    <property type="term" value="C:ribonucleoprotein complex"/>
    <property type="evidence" value="ECO:0007669"/>
    <property type="project" value="UniProtKB-KW"/>
</dbReference>
<keyword evidence="5" id="KW-0687">Ribonucleoprotein</keyword>
<evidence type="ECO:0000256" key="3">
    <source>
        <dbReference type="ARBA" id="ARBA00022884"/>
    </source>
</evidence>
<dbReference type="EMBL" id="CAFAAP010000086">
    <property type="protein sequence ID" value="CAB4803299.1"/>
    <property type="molecule type" value="Genomic_DNA"/>
</dbReference>
<evidence type="ECO:0000256" key="5">
    <source>
        <dbReference type="ARBA" id="ARBA00023274"/>
    </source>
</evidence>
<evidence type="ECO:0000313" key="12">
    <source>
        <dbReference type="EMBL" id="CAB4987817.1"/>
    </source>
</evidence>
<proteinExistence type="inferred from homology"/>
<keyword evidence="3" id="KW-0694">RNA-binding</keyword>
<dbReference type="EMBL" id="CAEZWU010000022">
    <property type="protein sequence ID" value="CAB4660715.1"/>
    <property type="molecule type" value="Genomic_DNA"/>
</dbReference>
<dbReference type="NCBIfam" id="TIGR00158">
    <property type="entry name" value="L9"/>
    <property type="match status" value="1"/>
</dbReference>
<comment type="similarity">
    <text evidence="1">Belongs to the bacterial ribosomal protein bL9 family.</text>
</comment>
<dbReference type="InterPro" id="IPR009027">
    <property type="entry name" value="Ribosomal_bL9/RNase_H1_N"/>
</dbReference>